<evidence type="ECO:0000256" key="1">
    <source>
        <dbReference type="SAM" id="SignalP"/>
    </source>
</evidence>
<keyword evidence="3" id="KW-1185">Reference proteome</keyword>
<feature type="signal peptide" evidence="1">
    <location>
        <begin position="1"/>
        <end position="25"/>
    </location>
</feature>
<evidence type="ECO:0008006" key="4">
    <source>
        <dbReference type="Google" id="ProtNLM"/>
    </source>
</evidence>
<organism evidence="2 3">
    <name type="scientific">Streptomyces griseicoloratus</name>
    <dbReference type="NCBI Taxonomy" id="2752516"/>
    <lineage>
        <taxon>Bacteria</taxon>
        <taxon>Bacillati</taxon>
        <taxon>Actinomycetota</taxon>
        <taxon>Actinomycetes</taxon>
        <taxon>Kitasatosporales</taxon>
        <taxon>Streptomycetaceae</taxon>
        <taxon>Streptomyces</taxon>
    </lineage>
</organism>
<gene>
    <name evidence="2" type="ORF">H0H10_21840</name>
</gene>
<name>A0A926QRU9_9ACTN</name>
<protein>
    <recommendedName>
        <fullName evidence="4">Secreted protein</fullName>
    </recommendedName>
</protein>
<reference evidence="2" key="2">
    <citation type="submission" date="2020-09" db="EMBL/GenBank/DDBJ databases">
        <authorList>
            <person name="Luo X."/>
        </authorList>
    </citation>
    <scope>NUCLEOTIDE SEQUENCE</scope>
    <source>
        <strain evidence="2">TRM S81-3</strain>
    </source>
</reference>
<dbReference type="Proteomes" id="UP000621210">
    <property type="component" value="Unassembled WGS sequence"/>
</dbReference>
<dbReference type="AlphaFoldDB" id="A0A926QRU9"/>
<comment type="caution">
    <text evidence="2">The sequence shown here is derived from an EMBL/GenBank/DDBJ whole genome shotgun (WGS) entry which is preliminary data.</text>
</comment>
<sequence>MMSIRTLAAAACAATVLGLPAAATAAPLATPADCDAAQAAADRAESEFEAMKSEYLAQIADGGHPDASQRQALADADVARATARAEAERICNAV</sequence>
<dbReference type="EMBL" id="JACVQF010000200">
    <property type="protein sequence ID" value="MBD0421763.1"/>
    <property type="molecule type" value="Genomic_DNA"/>
</dbReference>
<feature type="chain" id="PRO_5036723218" description="Secreted protein" evidence="1">
    <location>
        <begin position="26"/>
        <end position="94"/>
    </location>
</feature>
<accession>A0A926QRU9</accession>
<evidence type="ECO:0000313" key="2">
    <source>
        <dbReference type="EMBL" id="MBD0421763.1"/>
    </source>
</evidence>
<dbReference type="RefSeq" id="WP_188182712.1">
    <property type="nucleotide sequence ID" value="NZ_JACVQF010000200.1"/>
</dbReference>
<reference evidence="2" key="1">
    <citation type="submission" date="2020-09" db="EMBL/GenBank/DDBJ databases">
        <title>Streptomyces grisecoloratus sp. nov., isolated from cotton soil.</title>
        <authorList>
            <person name="Xing L."/>
        </authorList>
    </citation>
    <scope>NUCLEOTIDE SEQUENCE</scope>
    <source>
        <strain evidence="2">TRM S81-3</strain>
    </source>
</reference>
<evidence type="ECO:0000313" key="3">
    <source>
        <dbReference type="Proteomes" id="UP000621210"/>
    </source>
</evidence>
<keyword evidence="1" id="KW-0732">Signal</keyword>
<proteinExistence type="predicted"/>